<reference evidence="7 8" key="1">
    <citation type="submission" date="2016-10" db="EMBL/GenBank/DDBJ databases">
        <authorList>
            <person name="de Groot N.N."/>
        </authorList>
    </citation>
    <scope>NUCLEOTIDE SEQUENCE [LARGE SCALE GENOMIC DNA]</scope>
    <source>
        <strain evidence="7 8">DSM 569</strain>
    </source>
</reference>
<feature type="domain" description="GH26" evidence="6">
    <location>
        <begin position="1"/>
        <end position="326"/>
    </location>
</feature>
<gene>
    <name evidence="7" type="ORF">SAMN04244560_01404</name>
</gene>
<evidence type="ECO:0000256" key="5">
    <source>
        <dbReference type="SAM" id="SignalP"/>
    </source>
</evidence>
<dbReference type="PANTHER" id="PTHR40079">
    <property type="entry name" value="MANNAN ENDO-1,4-BETA-MANNOSIDASE E-RELATED"/>
    <property type="match status" value="1"/>
</dbReference>
<dbReference type="GO" id="GO:0016985">
    <property type="term" value="F:mannan endo-1,4-beta-mannosidase activity"/>
    <property type="evidence" value="ECO:0007669"/>
    <property type="project" value="InterPro"/>
</dbReference>
<keyword evidence="2 4" id="KW-0378">Hydrolase</keyword>
<dbReference type="Gene3D" id="3.20.20.80">
    <property type="entry name" value="Glycosidases"/>
    <property type="match status" value="1"/>
</dbReference>
<dbReference type="SUPFAM" id="SSF51445">
    <property type="entry name" value="(Trans)glycosidases"/>
    <property type="match status" value="1"/>
</dbReference>
<dbReference type="GO" id="GO:0006080">
    <property type="term" value="P:substituted mannan metabolic process"/>
    <property type="evidence" value="ECO:0007669"/>
    <property type="project" value="InterPro"/>
</dbReference>
<keyword evidence="3 4" id="KW-0326">Glycosidase</keyword>
<sequence>MRKIKQILLLILIFTFTCSSFTPARAEQLLSKNSNVRVLIEVDDYKLSKYEPAKGTYLGAYVYQDTLINGDMKKFNELTGKKHASFFIYVGYKSPFPQKWIDQLKEVGAAAHIAFEPNGGLDQVKDDEYLRSFAKKLNEAGIPVFLRFASEMNGDWTAYSGDPKKYIEKWRLVHDVMEEEAPNVMMVWTVFTFPQSNILSYYPGDDYVDWVGVNIYNVIYHNGNINLRADQEDPLELLDYVYDTFSERKPIQISEFGATHYTITDGKYYEDFAIEKITRMYNGLKTKYPRVKSIFYFDVNNLVNAPEGRKINNYAITDNERILKTYSNLISDPYFLSDVGPNLEGTVNNEFMVVKNGILVLNGKAFVSSVVLQKYMKARVFWDSQNNKLTVSKGSNAITVDIKSYKDIANGQKGAFLSNGTSYFPLTEIAQQIGYAVKWDGNEKLIKVEFNKDSKEMLN</sequence>
<evidence type="ECO:0000259" key="6">
    <source>
        <dbReference type="PROSITE" id="PS51764"/>
    </source>
</evidence>
<dbReference type="InterPro" id="IPR017853">
    <property type="entry name" value="GH"/>
</dbReference>
<comment type="similarity">
    <text evidence="1 4">Belongs to the glycosyl hydrolase 26 family.</text>
</comment>
<feature type="active site" description="Nucleophile" evidence="4">
    <location>
        <position position="255"/>
    </location>
</feature>
<dbReference type="PANTHER" id="PTHR40079:SF4">
    <property type="entry name" value="GH26 DOMAIN-CONTAINING PROTEIN-RELATED"/>
    <property type="match status" value="1"/>
</dbReference>
<dbReference type="AlphaFoldDB" id="A0A1G7PRH1"/>
<feature type="signal peptide" evidence="5">
    <location>
        <begin position="1"/>
        <end position="26"/>
    </location>
</feature>
<evidence type="ECO:0000313" key="8">
    <source>
        <dbReference type="Proteomes" id="UP000183404"/>
    </source>
</evidence>
<proteinExistence type="inferred from homology"/>
<organism evidence="7 8">
    <name type="scientific">Thermoanaerobacter thermohydrosulfuricus</name>
    <name type="common">Clostridium thermohydrosulfuricum</name>
    <dbReference type="NCBI Taxonomy" id="1516"/>
    <lineage>
        <taxon>Bacteria</taxon>
        <taxon>Bacillati</taxon>
        <taxon>Bacillota</taxon>
        <taxon>Clostridia</taxon>
        <taxon>Thermoanaerobacterales</taxon>
        <taxon>Thermoanaerobacteraceae</taxon>
        <taxon>Thermoanaerobacter</taxon>
    </lineage>
</organism>
<evidence type="ECO:0000256" key="4">
    <source>
        <dbReference type="PROSITE-ProRule" id="PRU01100"/>
    </source>
</evidence>
<dbReference type="RefSeq" id="WP_074592563.1">
    <property type="nucleotide sequence ID" value="NZ_FNBS01000029.1"/>
</dbReference>
<evidence type="ECO:0000256" key="3">
    <source>
        <dbReference type="ARBA" id="ARBA00023295"/>
    </source>
</evidence>
<feature type="chain" id="PRO_5010201427" evidence="5">
    <location>
        <begin position="27"/>
        <end position="459"/>
    </location>
</feature>
<dbReference type="InterPro" id="IPR012854">
    <property type="entry name" value="Cu_amine_oxidase-like_N"/>
</dbReference>
<dbReference type="PROSITE" id="PS51764">
    <property type="entry name" value="GH26"/>
    <property type="match status" value="1"/>
</dbReference>
<evidence type="ECO:0000256" key="1">
    <source>
        <dbReference type="ARBA" id="ARBA00007754"/>
    </source>
</evidence>
<keyword evidence="5" id="KW-0732">Signal</keyword>
<dbReference type="InterPro" id="IPR022790">
    <property type="entry name" value="GH26_dom"/>
</dbReference>
<name>A0A1G7PRH1_THETY</name>
<protein>
    <submittedName>
        <fullName evidence="7">Copper amine oxidase N-terminal domain-containing protein</fullName>
    </submittedName>
</protein>
<dbReference type="EMBL" id="FNBS01000029">
    <property type="protein sequence ID" value="SDF88952.1"/>
    <property type="molecule type" value="Genomic_DNA"/>
</dbReference>
<dbReference type="SUPFAM" id="SSF55383">
    <property type="entry name" value="Copper amine oxidase, domain N"/>
    <property type="match status" value="1"/>
</dbReference>
<dbReference type="InterPro" id="IPR000805">
    <property type="entry name" value="Glyco_hydro_26"/>
</dbReference>
<dbReference type="Pfam" id="PF02156">
    <property type="entry name" value="Glyco_hydro_26"/>
    <property type="match status" value="1"/>
</dbReference>
<evidence type="ECO:0000313" key="7">
    <source>
        <dbReference type="EMBL" id="SDF88952.1"/>
    </source>
</evidence>
<evidence type="ECO:0000256" key="2">
    <source>
        <dbReference type="ARBA" id="ARBA00022801"/>
    </source>
</evidence>
<dbReference type="InterPro" id="IPR036582">
    <property type="entry name" value="Mao_N_sf"/>
</dbReference>
<accession>A0A1G7PRH1</accession>
<dbReference type="Pfam" id="PF07833">
    <property type="entry name" value="Cu_amine_oxidN1"/>
    <property type="match status" value="1"/>
</dbReference>
<dbReference type="Proteomes" id="UP000183404">
    <property type="component" value="Unassembled WGS sequence"/>
</dbReference>
<feature type="active site" description="Proton donor" evidence="4">
    <location>
        <position position="151"/>
    </location>
</feature>